<dbReference type="RefSeq" id="WP_117397903.1">
    <property type="nucleotide sequence ID" value="NZ_QVNQ01000001.1"/>
</dbReference>
<feature type="transmembrane region" description="Helical" evidence="8">
    <location>
        <begin position="206"/>
        <end position="223"/>
    </location>
</feature>
<dbReference type="OrthoDB" id="3218509at2"/>
<feature type="region of interest" description="Disordered" evidence="7">
    <location>
        <begin position="511"/>
        <end position="531"/>
    </location>
</feature>
<dbReference type="GO" id="GO:0022857">
    <property type="term" value="F:transmembrane transporter activity"/>
    <property type="evidence" value="ECO:0007669"/>
    <property type="project" value="InterPro"/>
</dbReference>
<dbReference type="PROSITE" id="PS50850">
    <property type="entry name" value="MFS"/>
    <property type="match status" value="1"/>
</dbReference>
<comment type="subcellular location">
    <subcellularLocation>
        <location evidence="1">Cell membrane</location>
        <topology evidence="1">Multi-pass membrane protein</topology>
    </subcellularLocation>
</comment>
<keyword evidence="6 8" id="KW-0472">Membrane</keyword>
<proteinExistence type="predicted"/>
<keyword evidence="5 8" id="KW-1133">Transmembrane helix</keyword>
<evidence type="ECO:0000313" key="11">
    <source>
        <dbReference type="Proteomes" id="UP000262882"/>
    </source>
</evidence>
<feature type="transmembrane region" description="Helical" evidence="8">
    <location>
        <begin position="366"/>
        <end position="389"/>
    </location>
</feature>
<dbReference type="Gene3D" id="1.20.1250.20">
    <property type="entry name" value="MFS general substrate transporter like domains"/>
    <property type="match status" value="1"/>
</dbReference>
<dbReference type="AlphaFoldDB" id="A0A372GQ65"/>
<feature type="transmembrane region" description="Helical" evidence="8">
    <location>
        <begin position="56"/>
        <end position="74"/>
    </location>
</feature>
<protein>
    <submittedName>
        <fullName evidence="10">MFS transporter</fullName>
    </submittedName>
</protein>
<sequence length="531" mass="54665">MTLGTQADAGLRAGPREWLGLFVLTLPTILLALDATVLNLAVPHISADLRPTSAELLWIADIYGFMVAGFLVTMGTLGDRMGRRRLLMIGALGFGAASVLAATANTSETLILARALLGVTGATLMPSTLALITNMFKDPRQRGVAISVWVTCFSVGIAVGPILGGVLLEWFWWGSVFLLGVPVMVVLLVTGPLLLPEYRDDEAGRIDLASVVLSLVTVLPAIYGVKLLAEHGADGLSLGSIVVGAVFGVVFVKRQTRLADPLLDLRLFRSRAFSASLLVLLFGLGIMGGLYLFIAQYLQLVGGLSPVKAGLWLVPAAVALIVASSLTPALVRRVRPGFVVGGALSLSVVGYSLITQVGSTDGLPMLVSGFVLVYVGIGPMMVLGTDLVVGSAPPEKAGSAAAMSETGMEFGIALGIAGLGSIVTTVYRGEIADALPAGVPATASENARDTLAGAAEVGRSLPGQQGAQIVDAAREAFTSGLNLASGVGGAIVAALAVAAMVLLRHVPTSDQADEEDDAIAATEDELPTTIH</sequence>
<evidence type="ECO:0000256" key="7">
    <source>
        <dbReference type="SAM" id="MobiDB-lite"/>
    </source>
</evidence>
<dbReference type="EMBL" id="QVNQ01000001">
    <property type="protein sequence ID" value="RFS87455.1"/>
    <property type="molecule type" value="Genomic_DNA"/>
</dbReference>
<dbReference type="InterPro" id="IPR011701">
    <property type="entry name" value="MFS"/>
</dbReference>
<comment type="caution">
    <text evidence="10">The sequence shown here is derived from an EMBL/GenBank/DDBJ whole genome shotgun (WGS) entry which is preliminary data.</text>
</comment>
<feature type="transmembrane region" description="Helical" evidence="8">
    <location>
        <begin position="21"/>
        <end position="44"/>
    </location>
</feature>
<dbReference type="Proteomes" id="UP000262882">
    <property type="component" value="Unassembled WGS sequence"/>
</dbReference>
<evidence type="ECO:0000256" key="8">
    <source>
        <dbReference type="SAM" id="Phobius"/>
    </source>
</evidence>
<feature type="transmembrane region" description="Helical" evidence="8">
    <location>
        <begin position="111"/>
        <end position="132"/>
    </location>
</feature>
<keyword evidence="4 8" id="KW-0812">Transmembrane</keyword>
<dbReference type="SUPFAM" id="SSF103473">
    <property type="entry name" value="MFS general substrate transporter"/>
    <property type="match status" value="1"/>
</dbReference>
<gene>
    <name evidence="10" type="ORF">D0T12_04330</name>
</gene>
<dbReference type="PANTHER" id="PTHR42718">
    <property type="entry name" value="MAJOR FACILITATOR SUPERFAMILY MULTIDRUG TRANSPORTER MFSC"/>
    <property type="match status" value="1"/>
</dbReference>
<dbReference type="CDD" id="cd17321">
    <property type="entry name" value="MFS_MMR_MDR_like"/>
    <property type="match status" value="1"/>
</dbReference>
<evidence type="ECO:0000256" key="3">
    <source>
        <dbReference type="ARBA" id="ARBA00022475"/>
    </source>
</evidence>
<evidence type="ECO:0000259" key="9">
    <source>
        <dbReference type="PROSITE" id="PS50850"/>
    </source>
</evidence>
<feature type="transmembrane region" description="Helical" evidence="8">
    <location>
        <begin position="235"/>
        <end position="252"/>
    </location>
</feature>
<dbReference type="PANTHER" id="PTHR42718:SF47">
    <property type="entry name" value="METHYL VIOLOGEN RESISTANCE PROTEIN SMVA"/>
    <property type="match status" value="1"/>
</dbReference>
<evidence type="ECO:0000256" key="2">
    <source>
        <dbReference type="ARBA" id="ARBA00022448"/>
    </source>
</evidence>
<name>A0A372GQ65_9ACTN</name>
<reference evidence="10 11" key="1">
    <citation type="submission" date="2018-08" db="EMBL/GenBank/DDBJ databases">
        <title>Actinomadura spongicola sp. nov., isolated from marine sponge Leucetta chagosensis.</title>
        <authorList>
            <person name="Li L."/>
            <person name="Lin H.W."/>
        </authorList>
    </citation>
    <scope>NUCLEOTIDE SEQUENCE [LARGE SCALE GENOMIC DNA]</scope>
    <source>
        <strain evidence="10 11">LHW52907</strain>
    </source>
</reference>
<accession>A0A372GQ65</accession>
<feature type="transmembrane region" description="Helical" evidence="8">
    <location>
        <begin position="273"/>
        <end position="298"/>
    </location>
</feature>
<feature type="transmembrane region" description="Helical" evidence="8">
    <location>
        <begin position="310"/>
        <end position="331"/>
    </location>
</feature>
<organism evidence="10 11">
    <name type="scientific">Actinomadura spongiicola</name>
    <dbReference type="NCBI Taxonomy" id="2303421"/>
    <lineage>
        <taxon>Bacteria</taxon>
        <taxon>Bacillati</taxon>
        <taxon>Actinomycetota</taxon>
        <taxon>Actinomycetes</taxon>
        <taxon>Streptosporangiales</taxon>
        <taxon>Thermomonosporaceae</taxon>
        <taxon>Actinomadura</taxon>
    </lineage>
</organism>
<feature type="transmembrane region" description="Helical" evidence="8">
    <location>
        <begin position="170"/>
        <end position="194"/>
    </location>
</feature>
<keyword evidence="2" id="KW-0813">Transport</keyword>
<dbReference type="InterPro" id="IPR001958">
    <property type="entry name" value="Tet-R_TetA/multi-R_MdtG-like"/>
</dbReference>
<dbReference type="InterPro" id="IPR036259">
    <property type="entry name" value="MFS_trans_sf"/>
</dbReference>
<evidence type="ECO:0000256" key="1">
    <source>
        <dbReference type="ARBA" id="ARBA00004651"/>
    </source>
</evidence>
<feature type="domain" description="Major facilitator superfamily (MFS) profile" evidence="9">
    <location>
        <begin position="20"/>
        <end position="511"/>
    </location>
</feature>
<dbReference type="Pfam" id="PF07690">
    <property type="entry name" value="MFS_1"/>
    <property type="match status" value="1"/>
</dbReference>
<dbReference type="GO" id="GO:0005886">
    <property type="term" value="C:plasma membrane"/>
    <property type="evidence" value="ECO:0007669"/>
    <property type="project" value="UniProtKB-SubCell"/>
</dbReference>
<evidence type="ECO:0000256" key="5">
    <source>
        <dbReference type="ARBA" id="ARBA00022989"/>
    </source>
</evidence>
<evidence type="ECO:0000256" key="4">
    <source>
        <dbReference type="ARBA" id="ARBA00022692"/>
    </source>
</evidence>
<feature type="transmembrane region" description="Helical" evidence="8">
    <location>
        <begin position="144"/>
        <end position="164"/>
    </location>
</feature>
<evidence type="ECO:0000256" key="6">
    <source>
        <dbReference type="ARBA" id="ARBA00023136"/>
    </source>
</evidence>
<feature type="transmembrane region" description="Helical" evidence="8">
    <location>
        <begin position="86"/>
        <end position="105"/>
    </location>
</feature>
<keyword evidence="3" id="KW-1003">Cell membrane</keyword>
<dbReference type="Gene3D" id="1.20.1720.10">
    <property type="entry name" value="Multidrug resistance protein D"/>
    <property type="match status" value="1"/>
</dbReference>
<dbReference type="InterPro" id="IPR020846">
    <property type="entry name" value="MFS_dom"/>
</dbReference>
<feature type="transmembrane region" description="Helical" evidence="8">
    <location>
        <begin position="483"/>
        <end position="503"/>
    </location>
</feature>
<keyword evidence="11" id="KW-1185">Reference proteome</keyword>
<evidence type="ECO:0000313" key="10">
    <source>
        <dbReference type="EMBL" id="RFS87455.1"/>
    </source>
</evidence>
<dbReference type="PRINTS" id="PR01035">
    <property type="entry name" value="TCRTETA"/>
</dbReference>
<feature type="transmembrane region" description="Helical" evidence="8">
    <location>
        <begin position="338"/>
        <end position="354"/>
    </location>
</feature>